<dbReference type="GO" id="GO:0005737">
    <property type="term" value="C:cytoplasm"/>
    <property type="evidence" value="ECO:0007669"/>
    <property type="project" value="TreeGrafter"/>
</dbReference>
<feature type="region of interest" description="Disordered" evidence="2">
    <location>
        <begin position="36"/>
        <end position="148"/>
    </location>
</feature>
<dbReference type="SMART" id="SM01273">
    <property type="entry name" value="Mago-bind"/>
    <property type="match status" value="1"/>
</dbReference>
<dbReference type="AlphaFoldDB" id="A0AAD9KMB5"/>
<organism evidence="4 5">
    <name type="scientific">Ridgeia piscesae</name>
    <name type="common">Tubeworm</name>
    <dbReference type="NCBI Taxonomy" id="27915"/>
    <lineage>
        <taxon>Eukaryota</taxon>
        <taxon>Metazoa</taxon>
        <taxon>Spiralia</taxon>
        <taxon>Lophotrochozoa</taxon>
        <taxon>Annelida</taxon>
        <taxon>Polychaeta</taxon>
        <taxon>Sedentaria</taxon>
        <taxon>Canalipalpata</taxon>
        <taxon>Sabellida</taxon>
        <taxon>Siboglinidae</taxon>
        <taxon>Ridgeia</taxon>
    </lineage>
</organism>
<name>A0AAD9KMB5_RIDPI</name>
<dbReference type="GO" id="GO:0035145">
    <property type="term" value="C:exon-exon junction complex"/>
    <property type="evidence" value="ECO:0007669"/>
    <property type="project" value="TreeGrafter"/>
</dbReference>
<dbReference type="PANTHER" id="PTHR22959:SF0">
    <property type="entry name" value="PARTNER OF Y14 AND MAGO"/>
    <property type="match status" value="1"/>
</dbReference>
<feature type="domain" description="WIBG Mago-binding" evidence="3">
    <location>
        <begin position="18"/>
        <end position="44"/>
    </location>
</feature>
<keyword evidence="5" id="KW-1185">Reference proteome</keyword>
<evidence type="ECO:0000259" key="3">
    <source>
        <dbReference type="SMART" id="SM01273"/>
    </source>
</evidence>
<dbReference type="GO" id="GO:0003723">
    <property type="term" value="F:RNA binding"/>
    <property type="evidence" value="ECO:0007669"/>
    <property type="project" value="TreeGrafter"/>
</dbReference>
<sequence>MESGELSREGVVRDAATGELFIPATRRADGTWRKARRVKEGYLPPEEVPAFETKGNLWLKNQPTGPVGLHIDEKQQSESAMSKAAKKNAKRKEKKKQQRNDDSDTGAMLSPSDRQNKPAPPSDTDRVKSAGTTCDPLKEADRDATKRLRNLRKKLKQIDDIKKRIDSGELKNPEKDQLEKVSRRQVVADELDELMQNLNVEN</sequence>
<protein>
    <recommendedName>
        <fullName evidence="3">WIBG Mago-binding domain-containing protein</fullName>
    </recommendedName>
</protein>
<proteinExistence type="inferred from homology"/>
<dbReference type="InterPro" id="IPR039333">
    <property type="entry name" value="PYM1"/>
</dbReference>
<dbReference type="EMBL" id="JAODUO010000850">
    <property type="protein sequence ID" value="KAK2173744.1"/>
    <property type="molecule type" value="Genomic_DNA"/>
</dbReference>
<accession>A0AAD9KMB5</accession>
<evidence type="ECO:0000256" key="1">
    <source>
        <dbReference type="ARBA" id="ARBA00009394"/>
    </source>
</evidence>
<dbReference type="GO" id="GO:1903259">
    <property type="term" value="P:exon-exon junction complex disassembly"/>
    <property type="evidence" value="ECO:0007669"/>
    <property type="project" value="InterPro"/>
</dbReference>
<dbReference type="SUPFAM" id="SSF101931">
    <property type="entry name" value="Pym (Within the bgcn gene intron protein, WIBG), N-terminal domain"/>
    <property type="match status" value="1"/>
</dbReference>
<dbReference type="Proteomes" id="UP001209878">
    <property type="component" value="Unassembled WGS sequence"/>
</dbReference>
<evidence type="ECO:0000313" key="5">
    <source>
        <dbReference type="Proteomes" id="UP001209878"/>
    </source>
</evidence>
<dbReference type="InterPro" id="IPR036348">
    <property type="entry name" value="WIBG_N_sf"/>
</dbReference>
<dbReference type="PANTHER" id="PTHR22959">
    <property type="entry name" value="PYM PROTEIN"/>
    <property type="match status" value="1"/>
</dbReference>
<feature type="compositionally biased region" description="Basic and acidic residues" evidence="2">
    <location>
        <begin position="136"/>
        <end position="146"/>
    </location>
</feature>
<gene>
    <name evidence="4" type="ORF">NP493_849g00022</name>
</gene>
<dbReference type="Pfam" id="PF09282">
    <property type="entry name" value="Mago-bind"/>
    <property type="match status" value="1"/>
</dbReference>
<reference evidence="4" key="1">
    <citation type="journal article" date="2023" name="Mol. Biol. Evol.">
        <title>Third-Generation Sequencing Reveals the Adaptive Role of the Epigenome in Three Deep-Sea Polychaetes.</title>
        <authorList>
            <person name="Perez M."/>
            <person name="Aroh O."/>
            <person name="Sun Y."/>
            <person name="Lan Y."/>
            <person name="Juniper S.K."/>
            <person name="Young C.R."/>
            <person name="Angers B."/>
            <person name="Qian P.Y."/>
        </authorList>
    </citation>
    <scope>NUCLEOTIDE SEQUENCE</scope>
    <source>
        <strain evidence="4">R07B-5</strain>
    </source>
</reference>
<dbReference type="InterPro" id="IPR015362">
    <property type="entry name" value="WIBG_mago-bd"/>
</dbReference>
<feature type="compositionally biased region" description="Basic residues" evidence="2">
    <location>
        <begin position="84"/>
        <end position="97"/>
    </location>
</feature>
<evidence type="ECO:0000313" key="4">
    <source>
        <dbReference type="EMBL" id="KAK2173744.1"/>
    </source>
</evidence>
<comment type="caution">
    <text evidence="4">The sequence shown here is derived from an EMBL/GenBank/DDBJ whole genome shotgun (WGS) entry which is preliminary data.</text>
</comment>
<evidence type="ECO:0000256" key="2">
    <source>
        <dbReference type="SAM" id="MobiDB-lite"/>
    </source>
</evidence>
<comment type="similarity">
    <text evidence="1">Belongs to the pym family.</text>
</comment>